<organism evidence="1 2">
    <name type="scientific">Thermus aquaticus (strain ATCC BAA-2747 / Y51MC23)</name>
    <dbReference type="NCBI Taxonomy" id="498848"/>
    <lineage>
        <taxon>Bacteria</taxon>
        <taxon>Thermotogati</taxon>
        <taxon>Deinococcota</taxon>
        <taxon>Deinococci</taxon>
        <taxon>Thermales</taxon>
        <taxon>Thermaceae</taxon>
        <taxon>Thermus</taxon>
    </lineage>
</organism>
<dbReference type="Proteomes" id="UP000058660">
    <property type="component" value="Chromosome"/>
</dbReference>
<accession>A0ABM5VPA9</accession>
<sequence length="203" mass="22312">MTRLTTLTALWALGDLSLTREEGKLLLPEEAPEEVFQAIRPHKARVLAALEDGEEVPARALLEDPRRLTLLLLPEGAEEEGVSLAVYREEEPHRYLAPPGHLAPFLLWSARHEPAPRRVWVGGAHGKWSLDVETPLEAALEVSRPLPHTLAGPAWRVERYLHALHEATVLRALGGEGYLWRPGGEGSACVISPLLEEVAHVGG</sequence>
<keyword evidence="2" id="KW-1185">Reference proteome</keyword>
<gene>
    <name evidence="1" type="ORF">TO73_2221</name>
</gene>
<dbReference type="RefSeq" id="WP_003046658.1">
    <property type="nucleotide sequence ID" value="NZ_CP010822.1"/>
</dbReference>
<dbReference type="EMBL" id="CP010822">
    <property type="protein sequence ID" value="ALJ92033.1"/>
    <property type="molecule type" value="Genomic_DNA"/>
</dbReference>
<evidence type="ECO:0000313" key="2">
    <source>
        <dbReference type="Proteomes" id="UP000058660"/>
    </source>
</evidence>
<protein>
    <submittedName>
        <fullName evidence="1">Uncharacterized protein</fullName>
    </submittedName>
</protein>
<name>A0ABM5VPA9_THEA5</name>
<reference evidence="2" key="1">
    <citation type="journal article" date="2015" name="PLoS ONE">
        <title>Complete Genome Sequence of Thermus aquaticus Y51MC23.</title>
        <authorList>
            <person name="Brumm P.J."/>
            <person name="Monsma S."/>
            <person name="Keough B."/>
            <person name="Jasinovica S."/>
            <person name="Ferguson E."/>
            <person name="Schoenfeld T."/>
            <person name="Lodes M."/>
            <person name="Mead D.A."/>
        </authorList>
    </citation>
    <scope>NUCLEOTIDE SEQUENCE [LARGE SCALE GENOMIC DNA]</scope>
    <source>
        <strain evidence="2">BAA-2747 / Y51MC23</strain>
    </source>
</reference>
<evidence type="ECO:0000313" key="1">
    <source>
        <dbReference type="EMBL" id="ALJ92033.1"/>
    </source>
</evidence>
<proteinExistence type="predicted"/>